<organism evidence="1">
    <name type="scientific">marine sediment metagenome</name>
    <dbReference type="NCBI Taxonomy" id="412755"/>
    <lineage>
        <taxon>unclassified sequences</taxon>
        <taxon>metagenomes</taxon>
        <taxon>ecological metagenomes</taxon>
    </lineage>
</organism>
<feature type="non-terminal residue" evidence="1">
    <location>
        <position position="57"/>
    </location>
</feature>
<sequence length="57" mass="6984">MRDITGYEIEMGDPEDYPRLCRCWHADYPEALEIRYQEGDEGMMIEEFYENTYHIEE</sequence>
<name>X1DP40_9ZZZZ</name>
<dbReference type="EMBL" id="BART01041046">
    <property type="protein sequence ID" value="GAH22721.1"/>
    <property type="molecule type" value="Genomic_DNA"/>
</dbReference>
<proteinExistence type="predicted"/>
<accession>X1DP40</accession>
<dbReference type="AlphaFoldDB" id="X1DP40"/>
<evidence type="ECO:0000313" key="1">
    <source>
        <dbReference type="EMBL" id="GAH22721.1"/>
    </source>
</evidence>
<protein>
    <submittedName>
        <fullName evidence="1">Uncharacterized protein</fullName>
    </submittedName>
</protein>
<gene>
    <name evidence="1" type="ORF">S01H4_66344</name>
</gene>
<comment type="caution">
    <text evidence="1">The sequence shown here is derived from an EMBL/GenBank/DDBJ whole genome shotgun (WGS) entry which is preliminary data.</text>
</comment>
<reference evidence="1" key="1">
    <citation type="journal article" date="2014" name="Front. Microbiol.">
        <title>High frequency of phylogenetically diverse reductive dehalogenase-homologous genes in deep subseafloor sedimentary metagenomes.</title>
        <authorList>
            <person name="Kawai M."/>
            <person name="Futagami T."/>
            <person name="Toyoda A."/>
            <person name="Takaki Y."/>
            <person name="Nishi S."/>
            <person name="Hori S."/>
            <person name="Arai W."/>
            <person name="Tsubouchi T."/>
            <person name="Morono Y."/>
            <person name="Uchiyama I."/>
            <person name="Ito T."/>
            <person name="Fujiyama A."/>
            <person name="Inagaki F."/>
            <person name="Takami H."/>
        </authorList>
    </citation>
    <scope>NUCLEOTIDE SEQUENCE</scope>
    <source>
        <strain evidence="1">Expedition CK06-06</strain>
    </source>
</reference>